<gene>
    <name evidence="11" type="primary">NDAI0G03280</name>
    <name evidence="11" type="ordered locus">NDAI_0G03280</name>
</gene>
<dbReference type="KEGG" id="ndi:NDAI_0G03280"/>
<dbReference type="PROSITE" id="PS50076">
    <property type="entry name" value="DNAJ_2"/>
    <property type="match status" value="1"/>
</dbReference>
<dbReference type="GO" id="GO:0006515">
    <property type="term" value="P:protein quality control for misfolded or incompletely synthesized proteins"/>
    <property type="evidence" value="ECO:0007669"/>
    <property type="project" value="EnsemblFungi"/>
</dbReference>
<keyword evidence="2" id="KW-0677">Repeat</keyword>
<dbReference type="InterPro" id="IPR036410">
    <property type="entry name" value="HSP_DnaJ_Cys-rich_dom_sf"/>
</dbReference>
<accession>G0WE94</accession>
<keyword evidence="12" id="KW-1185">Reference proteome</keyword>
<dbReference type="CDD" id="cd10719">
    <property type="entry name" value="DnaJ_zf"/>
    <property type="match status" value="1"/>
</dbReference>
<dbReference type="CDD" id="cd10747">
    <property type="entry name" value="DnaJ_C"/>
    <property type="match status" value="1"/>
</dbReference>
<keyword evidence="4 7" id="KW-0862">Zinc</keyword>
<dbReference type="GO" id="GO:0005524">
    <property type="term" value="F:ATP binding"/>
    <property type="evidence" value="ECO:0007669"/>
    <property type="project" value="InterPro"/>
</dbReference>
<dbReference type="PANTHER" id="PTHR43096:SF52">
    <property type="entry name" value="DNAJ HOMOLOG 1, MITOCHONDRIAL-RELATED"/>
    <property type="match status" value="1"/>
</dbReference>
<feature type="zinc finger region" description="CR-type" evidence="7">
    <location>
        <begin position="239"/>
        <end position="319"/>
    </location>
</feature>
<dbReference type="OrthoDB" id="10256793at2759"/>
<dbReference type="SUPFAM" id="SSF57938">
    <property type="entry name" value="DnaJ/Hsp40 cysteine-rich domain"/>
    <property type="match status" value="1"/>
</dbReference>
<dbReference type="GO" id="GO:0009408">
    <property type="term" value="P:response to heat"/>
    <property type="evidence" value="ECO:0007669"/>
    <property type="project" value="EnsemblFungi"/>
</dbReference>
<dbReference type="SMART" id="SM00271">
    <property type="entry name" value="DnaJ"/>
    <property type="match status" value="1"/>
</dbReference>
<dbReference type="HAMAP" id="MF_01152">
    <property type="entry name" value="DnaJ"/>
    <property type="match status" value="1"/>
</dbReference>
<dbReference type="Gene3D" id="2.10.230.10">
    <property type="entry name" value="Heat shock protein DnaJ, cysteine-rich domain"/>
    <property type="match status" value="1"/>
</dbReference>
<dbReference type="GO" id="GO:0051082">
    <property type="term" value="F:unfolded protein binding"/>
    <property type="evidence" value="ECO:0007669"/>
    <property type="project" value="EnsemblFungi"/>
</dbReference>
<dbReference type="Pfam" id="PF01556">
    <property type="entry name" value="DnaJ_C"/>
    <property type="match status" value="1"/>
</dbReference>
<evidence type="ECO:0000259" key="10">
    <source>
        <dbReference type="PROSITE" id="PS51188"/>
    </source>
</evidence>
<dbReference type="Pfam" id="PF00684">
    <property type="entry name" value="DnaJ_CXXCXGXG"/>
    <property type="match status" value="1"/>
</dbReference>
<feature type="region of interest" description="Disordered" evidence="8">
    <location>
        <begin position="40"/>
        <end position="71"/>
    </location>
</feature>
<dbReference type="AlphaFoldDB" id="G0WE94"/>
<dbReference type="Pfam" id="PF00226">
    <property type="entry name" value="DnaJ"/>
    <property type="match status" value="1"/>
</dbReference>
<feature type="region of interest" description="Disordered" evidence="8">
    <location>
        <begin position="146"/>
        <end position="173"/>
    </location>
</feature>
<evidence type="ECO:0000256" key="7">
    <source>
        <dbReference type="PROSITE-ProRule" id="PRU00546"/>
    </source>
</evidence>
<dbReference type="PANTHER" id="PTHR43096">
    <property type="entry name" value="DNAJ HOMOLOG 1, MITOCHONDRIAL-RELATED"/>
    <property type="match status" value="1"/>
</dbReference>
<dbReference type="SUPFAM" id="SSF46565">
    <property type="entry name" value="Chaperone J-domain"/>
    <property type="match status" value="1"/>
</dbReference>
<keyword evidence="5" id="KW-0143">Chaperone</keyword>
<sequence length="552" mass="59897">MSYLNKMKLLSTIIGRSYSSSSSSIVPSFSLLLLNNTADRGTPSTSSSSSSSSSSTRIRPYTHRKHFHSSSIRNQEIKDPYSVLGVNNSASTSEIKKAYYKLAKKYHPDINKQPDAEKKFHDLQNAYEILSDENKRKQYDTFGPSAFQDAQQGGAGGPGGGPGGFPGGYPFGQTSSGSGNPFADFGINFEDLFGAAFGNGPHATGGGRARRQSNIYREFKGDPIEIVHNLNFKDAVFGVQNVNLKFNSMDPCNKCSGSGLNRNAKRTTCPSCHGSGQKVHIRSGFQMVSTCNHCHGEGTIIDSKDICSSCHGDGVELNHNKSIDVNLPNGLQDGDVIRVPGQGNYPQTGASIDPAMMNSIKLSRGDLLVRVRVNKDPNFSIRDKYDIWFTKQIPITTAILGGVVKIPTVDGTQIRLKVSPGTKHDQIISIPNLGVPRSSINKDNRGNMKVQYKIIMKTPQSQAEKCLWEALADVTNDTMAKRTIEHNPISGGGGTTSEGTTTNDNKKDETSSKSNDTYIDPTKNNPDEPSALGRLEKFISNAFKKIKGDKNA</sequence>
<dbReference type="InterPro" id="IPR008971">
    <property type="entry name" value="HSP40/DnaJ_pept-bd"/>
</dbReference>
<keyword evidence="1 7" id="KW-0479">Metal-binding</keyword>
<evidence type="ECO:0000256" key="1">
    <source>
        <dbReference type="ARBA" id="ARBA00022723"/>
    </source>
</evidence>
<evidence type="ECO:0000256" key="2">
    <source>
        <dbReference type="ARBA" id="ARBA00022737"/>
    </source>
</evidence>
<evidence type="ECO:0000256" key="5">
    <source>
        <dbReference type="ARBA" id="ARBA00023186"/>
    </source>
</evidence>
<dbReference type="Gene3D" id="1.10.287.110">
    <property type="entry name" value="DnaJ domain"/>
    <property type="match status" value="1"/>
</dbReference>
<organism evidence="11 12">
    <name type="scientific">Naumovozyma dairenensis (strain ATCC 10597 / BCRC 20456 / CBS 421 / NBRC 0211 / NRRL Y-12639)</name>
    <name type="common">Saccharomyces dairenensis</name>
    <dbReference type="NCBI Taxonomy" id="1071378"/>
    <lineage>
        <taxon>Eukaryota</taxon>
        <taxon>Fungi</taxon>
        <taxon>Dikarya</taxon>
        <taxon>Ascomycota</taxon>
        <taxon>Saccharomycotina</taxon>
        <taxon>Saccharomycetes</taxon>
        <taxon>Saccharomycetales</taxon>
        <taxon>Saccharomycetaceae</taxon>
        <taxon>Naumovozyma</taxon>
    </lineage>
</organism>
<dbReference type="STRING" id="1071378.G0WE94"/>
<dbReference type="GO" id="GO:0005759">
    <property type="term" value="C:mitochondrial matrix"/>
    <property type="evidence" value="ECO:0007669"/>
    <property type="project" value="EnsemblFungi"/>
</dbReference>
<dbReference type="eggNOG" id="KOG0715">
    <property type="taxonomic scope" value="Eukaryota"/>
</dbReference>
<dbReference type="Proteomes" id="UP000000689">
    <property type="component" value="Chromosome 7"/>
</dbReference>
<dbReference type="GO" id="GO:0042026">
    <property type="term" value="P:protein refolding"/>
    <property type="evidence" value="ECO:0007669"/>
    <property type="project" value="EnsemblFungi"/>
</dbReference>
<dbReference type="EMBL" id="HE580273">
    <property type="protein sequence ID" value="CCD26105.2"/>
    <property type="molecule type" value="Genomic_DNA"/>
</dbReference>
<dbReference type="GO" id="GO:0008270">
    <property type="term" value="F:zinc ion binding"/>
    <property type="evidence" value="ECO:0007669"/>
    <property type="project" value="UniProtKB-KW"/>
</dbReference>
<dbReference type="CDD" id="cd06257">
    <property type="entry name" value="DnaJ"/>
    <property type="match status" value="1"/>
</dbReference>
<feature type="compositionally biased region" description="Low complexity" evidence="8">
    <location>
        <begin position="44"/>
        <end position="56"/>
    </location>
</feature>
<dbReference type="InterPro" id="IPR002939">
    <property type="entry name" value="DnaJ_C"/>
</dbReference>
<dbReference type="FunFam" id="2.10.230.10:FF:000002">
    <property type="entry name" value="Molecular chaperone DnaJ"/>
    <property type="match status" value="1"/>
</dbReference>
<dbReference type="InterPro" id="IPR001305">
    <property type="entry name" value="HSP_DnaJ_Cys-rich_dom"/>
</dbReference>
<feature type="domain" description="CR-type" evidence="10">
    <location>
        <begin position="239"/>
        <end position="319"/>
    </location>
</feature>
<dbReference type="PROSITE" id="PS00636">
    <property type="entry name" value="DNAJ_1"/>
    <property type="match status" value="1"/>
</dbReference>
<keyword evidence="3 7" id="KW-0863">Zinc-finger</keyword>
<evidence type="ECO:0000313" key="12">
    <source>
        <dbReference type="Proteomes" id="UP000000689"/>
    </source>
</evidence>
<dbReference type="InterPro" id="IPR018253">
    <property type="entry name" value="DnaJ_domain_CS"/>
</dbReference>
<dbReference type="InterPro" id="IPR012724">
    <property type="entry name" value="DnaJ"/>
</dbReference>
<dbReference type="Gene3D" id="2.60.260.20">
    <property type="entry name" value="Urease metallochaperone UreE, N-terminal domain"/>
    <property type="match status" value="2"/>
</dbReference>
<reference evidence="11 12" key="1">
    <citation type="journal article" date="2011" name="Proc. Natl. Acad. Sci. U.S.A.">
        <title>Evolutionary erosion of yeast sex chromosomes by mating-type switching accidents.</title>
        <authorList>
            <person name="Gordon J.L."/>
            <person name="Armisen D."/>
            <person name="Proux-Wera E."/>
            <person name="Oheigeartaigh S.S."/>
            <person name="Byrne K.P."/>
            <person name="Wolfe K.H."/>
        </authorList>
    </citation>
    <scope>NUCLEOTIDE SEQUENCE [LARGE SCALE GENOMIC DNA]</scope>
    <source>
        <strain evidence="12">ATCC 10597 / BCRC 20456 / CBS 421 / NBRC 0211 / NRRL Y-12639</strain>
    </source>
</reference>
<dbReference type="InterPro" id="IPR001623">
    <property type="entry name" value="DnaJ_domain"/>
</dbReference>
<proteinExistence type="inferred from homology"/>
<feature type="region of interest" description="Disordered" evidence="8">
    <location>
        <begin position="484"/>
        <end position="534"/>
    </location>
</feature>
<evidence type="ECO:0000313" key="11">
    <source>
        <dbReference type="EMBL" id="CCD26105.2"/>
    </source>
</evidence>
<evidence type="ECO:0000259" key="9">
    <source>
        <dbReference type="PROSITE" id="PS50076"/>
    </source>
</evidence>
<evidence type="ECO:0000256" key="8">
    <source>
        <dbReference type="SAM" id="MobiDB-lite"/>
    </source>
</evidence>
<dbReference type="GeneID" id="11495605"/>
<name>G0WE94_NAUDC</name>
<evidence type="ECO:0000256" key="4">
    <source>
        <dbReference type="ARBA" id="ARBA00022833"/>
    </source>
</evidence>
<dbReference type="PROSITE" id="PS51188">
    <property type="entry name" value="ZF_CR"/>
    <property type="match status" value="1"/>
</dbReference>
<dbReference type="RefSeq" id="XP_003671348.2">
    <property type="nucleotide sequence ID" value="XM_003671300.2"/>
</dbReference>
<feature type="domain" description="J" evidence="9">
    <location>
        <begin position="79"/>
        <end position="143"/>
    </location>
</feature>
<dbReference type="FunFam" id="2.60.260.20:FF:000005">
    <property type="entry name" value="Chaperone protein dnaJ 1, mitochondrial"/>
    <property type="match status" value="1"/>
</dbReference>
<dbReference type="SUPFAM" id="SSF49493">
    <property type="entry name" value="HSP40/DnaJ peptide-binding domain"/>
    <property type="match status" value="2"/>
</dbReference>
<evidence type="ECO:0000256" key="3">
    <source>
        <dbReference type="ARBA" id="ARBA00022771"/>
    </source>
</evidence>
<feature type="compositionally biased region" description="Gly residues" evidence="8">
    <location>
        <begin position="153"/>
        <end position="170"/>
    </location>
</feature>
<dbReference type="GO" id="GO:0031072">
    <property type="term" value="F:heat shock protein binding"/>
    <property type="evidence" value="ECO:0007669"/>
    <property type="project" value="InterPro"/>
</dbReference>
<dbReference type="GO" id="GO:0001671">
    <property type="term" value="F:ATPase activator activity"/>
    <property type="evidence" value="ECO:0007669"/>
    <property type="project" value="EnsemblFungi"/>
</dbReference>
<dbReference type="PRINTS" id="PR00625">
    <property type="entry name" value="JDOMAIN"/>
</dbReference>
<evidence type="ECO:0000256" key="6">
    <source>
        <dbReference type="ARBA" id="ARBA00072890"/>
    </source>
</evidence>
<dbReference type="OMA" id="EKVRIRH"/>
<protein>
    <recommendedName>
        <fullName evidence="6">DnaJ homolog 1, mitochondrial</fullName>
    </recommendedName>
</protein>
<dbReference type="HOGENOM" id="CLU_017633_0_3_1"/>
<dbReference type="InterPro" id="IPR036869">
    <property type="entry name" value="J_dom_sf"/>
</dbReference>
<dbReference type="GO" id="GO:0006458">
    <property type="term" value="P:'de novo' protein folding"/>
    <property type="evidence" value="ECO:0007669"/>
    <property type="project" value="EnsemblFungi"/>
</dbReference>